<dbReference type="PANTHER" id="PTHR46573">
    <property type="entry name" value="WD REPEAT, SAM AND U-BOX DOMAIN-CONTAINING PROTEIN 1"/>
    <property type="match status" value="1"/>
</dbReference>
<dbReference type="Pfam" id="PF04564">
    <property type="entry name" value="U-box"/>
    <property type="match status" value="1"/>
</dbReference>
<organism evidence="3 4">
    <name type="scientific">Chlamydomonas schloesseri</name>
    <dbReference type="NCBI Taxonomy" id="2026947"/>
    <lineage>
        <taxon>Eukaryota</taxon>
        <taxon>Viridiplantae</taxon>
        <taxon>Chlorophyta</taxon>
        <taxon>core chlorophytes</taxon>
        <taxon>Chlorophyceae</taxon>
        <taxon>CS clade</taxon>
        <taxon>Chlamydomonadales</taxon>
        <taxon>Chlamydomonadaceae</taxon>
        <taxon>Chlamydomonas</taxon>
    </lineage>
</organism>
<dbReference type="PROSITE" id="PS51698">
    <property type="entry name" value="U_BOX"/>
    <property type="match status" value="1"/>
</dbReference>
<proteinExistence type="predicted"/>
<feature type="region of interest" description="Disordered" evidence="1">
    <location>
        <begin position="1"/>
        <end position="38"/>
    </location>
</feature>
<dbReference type="PANTHER" id="PTHR46573:SF1">
    <property type="entry name" value="WD REPEAT, SAM AND U-BOX DOMAIN-CONTAINING PROTEIN 1"/>
    <property type="match status" value="1"/>
</dbReference>
<dbReference type="GO" id="GO:0016567">
    <property type="term" value="P:protein ubiquitination"/>
    <property type="evidence" value="ECO:0007669"/>
    <property type="project" value="UniProtKB-UniPathway"/>
</dbReference>
<dbReference type="Proteomes" id="UP000613740">
    <property type="component" value="Unassembled WGS sequence"/>
</dbReference>
<dbReference type="OrthoDB" id="10064100at2759"/>
<feature type="region of interest" description="Disordered" evidence="1">
    <location>
        <begin position="306"/>
        <end position="379"/>
    </location>
</feature>
<dbReference type="Gene3D" id="3.30.40.10">
    <property type="entry name" value="Zinc/RING finger domain, C3HC4 (zinc finger)"/>
    <property type="match status" value="1"/>
</dbReference>
<comment type="caution">
    <text evidence="3">The sequence shown here is derived from an EMBL/GenBank/DDBJ whole genome shotgun (WGS) entry which is preliminary data.</text>
</comment>
<evidence type="ECO:0000313" key="4">
    <source>
        <dbReference type="Proteomes" id="UP000613740"/>
    </source>
</evidence>
<dbReference type="InterPro" id="IPR013083">
    <property type="entry name" value="Znf_RING/FYVE/PHD"/>
</dbReference>
<keyword evidence="4" id="KW-1185">Reference proteome</keyword>
<dbReference type="AlphaFoldDB" id="A0A835T4T2"/>
<gene>
    <name evidence="3" type="ORF">HYH02_010730</name>
</gene>
<feature type="compositionally biased region" description="Polar residues" evidence="1">
    <location>
        <begin position="1"/>
        <end position="16"/>
    </location>
</feature>
<evidence type="ECO:0000259" key="2">
    <source>
        <dbReference type="PROSITE" id="PS51698"/>
    </source>
</evidence>
<feature type="domain" description="U-box" evidence="2">
    <location>
        <begin position="270"/>
        <end position="360"/>
    </location>
</feature>
<sequence>MATLTGSAQPALSSPVQSAQQAGLGQGPAAASGDAPLEPDYQHFLTTFLRQPTVPAAAAAAGALPEGMPFLQNVQQVPLPSVAIDVAAPGRTGAWGLGPAIASSSTPTSGLGRGGPQSPATPSGMARRTEPEPARSALRDEYWFLAGKLQEQQSLLLSNIQQLDRFVRQAAGGAHKAKASRSRRILAEAHKRCTAEPGSAAAASYPITDATGKGAPGMFVPKNSVKGMRAVLASLKRSANQAAGGAPAGAATAAAAPVIRAAAGVTEGAEPPPIFTCPISQDVMHDPVVAADGHTYERRLIEEWMRRGQQQGPPGAAGAGGGGPAPRSPMANQPLPHTALVPNLALRSAIREWQEAQRRQRQERQQQEGMQRRGSRPLT</sequence>
<dbReference type="InterPro" id="IPR052085">
    <property type="entry name" value="WD-SAM-U-box"/>
</dbReference>
<accession>A0A835T4T2</accession>
<dbReference type="InterPro" id="IPR003613">
    <property type="entry name" value="Ubox_domain"/>
</dbReference>
<evidence type="ECO:0000313" key="3">
    <source>
        <dbReference type="EMBL" id="KAG2438937.1"/>
    </source>
</evidence>
<dbReference type="CDD" id="cd16655">
    <property type="entry name" value="RING-Ubox_WDSUB1-like"/>
    <property type="match status" value="1"/>
</dbReference>
<feature type="compositionally biased region" description="Low complexity" evidence="1">
    <location>
        <begin position="17"/>
        <end position="33"/>
    </location>
</feature>
<evidence type="ECO:0000256" key="1">
    <source>
        <dbReference type="SAM" id="MobiDB-lite"/>
    </source>
</evidence>
<feature type="compositionally biased region" description="Basic and acidic residues" evidence="1">
    <location>
        <begin position="349"/>
        <end position="366"/>
    </location>
</feature>
<dbReference type="EMBL" id="JAEHOD010000042">
    <property type="protein sequence ID" value="KAG2438937.1"/>
    <property type="molecule type" value="Genomic_DNA"/>
</dbReference>
<name>A0A835T4T2_9CHLO</name>
<dbReference type="SMART" id="SM00504">
    <property type="entry name" value="Ubox"/>
    <property type="match status" value="1"/>
</dbReference>
<reference evidence="3" key="1">
    <citation type="journal article" date="2020" name="bioRxiv">
        <title>Comparative genomics of Chlamydomonas.</title>
        <authorList>
            <person name="Craig R.J."/>
            <person name="Hasan A.R."/>
            <person name="Ness R.W."/>
            <person name="Keightley P.D."/>
        </authorList>
    </citation>
    <scope>NUCLEOTIDE SEQUENCE</scope>
    <source>
        <strain evidence="3">CCAP 11/173</strain>
    </source>
</reference>
<dbReference type="SUPFAM" id="SSF57850">
    <property type="entry name" value="RING/U-box"/>
    <property type="match status" value="1"/>
</dbReference>
<dbReference type="GO" id="GO:0004842">
    <property type="term" value="F:ubiquitin-protein transferase activity"/>
    <property type="evidence" value="ECO:0007669"/>
    <property type="project" value="InterPro"/>
</dbReference>
<feature type="compositionally biased region" description="Gly residues" evidence="1">
    <location>
        <begin position="315"/>
        <end position="324"/>
    </location>
</feature>
<feature type="region of interest" description="Disordered" evidence="1">
    <location>
        <begin position="102"/>
        <end position="133"/>
    </location>
</feature>
<protein>
    <recommendedName>
        <fullName evidence="2">U-box domain-containing protein</fullName>
    </recommendedName>
</protein>
<dbReference type="UniPathway" id="UPA00143"/>